<sequence length="88" mass="10090">MFGYNTLVATCIDEEGLDIGDVDLIVCFNALKSLIRLFRRMGRTGCKRQGRIVLLMTEGKQERTLRDGELKQRRICKTLTQLSMGKEH</sequence>
<evidence type="ECO:0000256" key="3">
    <source>
        <dbReference type="ARBA" id="ARBA00022806"/>
    </source>
</evidence>
<evidence type="ECO:0000256" key="4">
    <source>
        <dbReference type="ARBA" id="ARBA00022840"/>
    </source>
</evidence>
<evidence type="ECO:0000313" key="7">
    <source>
        <dbReference type="EMBL" id="CAF4428945.1"/>
    </source>
</evidence>
<dbReference type="GO" id="GO:0009378">
    <property type="term" value="F:four-way junction helicase activity"/>
    <property type="evidence" value="ECO:0007669"/>
    <property type="project" value="TreeGrafter"/>
</dbReference>
<dbReference type="EMBL" id="CAJNOQ010029116">
    <property type="protein sequence ID" value="CAF1566615.1"/>
    <property type="molecule type" value="Genomic_DNA"/>
</dbReference>
<evidence type="ECO:0000259" key="5">
    <source>
        <dbReference type="Pfam" id="PF00271"/>
    </source>
</evidence>
<dbReference type="OrthoDB" id="6513042at2759"/>
<dbReference type="PANTHER" id="PTHR14025:SF20">
    <property type="entry name" value="FANCONI ANEMIA GROUP M PROTEIN"/>
    <property type="match status" value="1"/>
</dbReference>
<evidence type="ECO:0000313" key="6">
    <source>
        <dbReference type="EMBL" id="CAF1566615.1"/>
    </source>
</evidence>
<dbReference type="EMBL" id="CAJOBC010094916">
    <property type="protein sequence ID" value="CAF4428945.1"/>
    <property type="molecule type" value="Genomic_DNA"/>
</dbReference>
<dbReference type="Proteomes" id="UP000681722">
    <property type="component" value="Unassembled WGS sequence"/>
</dbReference>
<evidence type="ECO:0000256" key="2">
    <source>
        <dbReference type="ARBA" id="ARBA00022801"/>
    </source>
</evidence>
<reference evidence="6" key="1">
    <citation type="submission" date="2021-02" db="EMBL/GenBank/DDBJ databases">
        <authorList>
            <person name="Nowell W R."/>
        </authorList>
    </citation>
    <scope>NUCLEOTIDE SEQUENCE</scope>
</reference>
<protein>
    <recommendedName>
        <fullName evidence="5">Helicase C-terminal domain-containing protein</fullName>
    </recommendedName>
</protein>
<gene>
    <name evidence="6" type="ORF">GPM918_LOCUS40118</name>
    <name evidence="7" type="ORF">SRO942_LOCUS41041</name>
</gene>
<dbReference type="Pfam" id="PF00271">
    <property type="entry name" value="Helicase_C"/>
    <property type="match status" value="1"/>
</dbReference>
<dbReference type="GO" id="GO:0016787">
    <property type="term" value="F:hydrolase activity"/>
    <property type="evidence" value="ECO:0007669"/>
    <property type="project" value="UniProtKB-KW"/>
</dbReference>
<keyword evidence="3" id="KW-0347">Helicase</keyword>
<keyword evidence="4" id="KW-0067">ATP-binding</keyword>
<accession>A0A815Y4H6</accession>
<keyword evidence="8" id="KW-1185">Reference proteome</keyword>
<dbReference type="PANTHER" id="PTHR14025">
    <property type="entry name" value="FANCONI ANEMIA GROUP M FANCM FAMILY MEMBER"/>
    <property type="match status" value="1"/>
</dbReference>
<proteinExistence type="predicted"/>
<evidence type="ECO:0000256" key="1">
    <source>
        <dbReference type="ARBA" id="ARBA00022741"/>
    </source>
</evidence>
<dbReference type="GO" id="GO:0045003">
    <property type="term" value="P:double-strand break repair via synthesis-dependent strand annealing"/>
    <property type="evidence" value="ECO:0007669"/>
    <property type="project" value="TreeGrafter"/>
</dbReference>
<dbReference type="SUPFAM" id="SSF52540">
    <property type="entry name" value="P-loop containing nucleoside triphosphate hydrolases"/>
    <property type="match status" value="1"/>
</dbReference>
<evidence type="ECO:0000313" key="8">
    <source>
        <dbReference type="Proteomes" id="UP000663829"/>
    </source>
</evidence>
<dbReference type="GO" id="GO:0000400">
    <property type="term" value="F:four-way junction DNA binding"/>
    <property type="evidence" value="ECO:0007669"/>
    <property type="project" value="TreeGrafter"/>
</dbReference>
<feature type="domain" description="Helicase C-terminal" evidence="5">
    <location>
        <begin position="5"/>
        <end position="45"/>
    </location>
</feature>
<dbReference type="GO" id="GO:0043138">
    <property type="term" value="F:3'-5' DNA helicase activity"/>
    <property type="evidence" value="ECO:0007669"/>
    <property type="project" value="TreeGrafter"/>
</dbReference>
<name>A0A815Y4H6_9BILA</name>
<keyword evidence="1" id="KW-0547">Nucleotide-binding</keyword>
<dbReference type="InterPro" id="IPR027417">
    <property type="entry name" value="P-loop_NTPase"/>
</dbReference>
<dbReference type="Proteomes" id="UP000663829">
    <property type="component" value="Unassembled WGS sequence"/>
</dbReference>
<keyword evidence="2" id="KW-0378">Hydrolase</keyword>
<organism evidence="6 8">
    <name type="scientific">Didymodactylos carnosus</name>
    <dbReference type="NCBI Taxonomy" id="1234261"/>
    <lineage>
        <taxon>Eukaryota</taxon>
        <taxon>Metazoa</taxon>
        <taxon>Spiralia</taxon>
        <taxon>Gnathifera</taxon>
        <taxon>Rotifera</taxon>
        <taxon>Eurotatoria</taxon>
        <taxon>Bdelloidea</taxon>
        <taxon>Philodinida</taxon>
        <taxon>Philodinidae</taxon>
        <taxon>Didymodactylos</taxon>
    </lineage>
</organism>
<dbReference type="GO" id="GO:0005524">
    <property type="term" value="F:ATP binding"/>
    <property type="evidence" value="ECO:0007669"/>
    <property type="project" value="UniProtKB-KW"/>
</dbReference>
<dbReference type="InterPro" id="IPR001650">
    <property type="entry name" value="Helicase_C-like"/>
</dbReference>
<dbReference type="GO" id="GO:0036297">
    <property type="term" value="P:interstrand cross-link repair"/>
    <property type="evidence" value="ECO:0007669"/>
    <property type="project" value="TreeGrafter"/>
</dbReference>
<dbReference type="Gene3D" id="3.40.50.300">
    <property type="entry name" value="P-loop containing nucleotide triphosphate hydrolases"/>
    <property type="match status" value="1"/>
</dbReference>
<dbReference type="AlphaFoldDB" id="A0A815Y4H6"/>
<comment type="caution">
    <text evidence="6">The sequence shown here is derived from an EMBL/GenBank/DDBJ whole genome shotgun (WGS) entry which is preliminary data.</text>
</comment>